<protein>
    <submittedName>
        <fullName evidence="1">CopG family transcriptional regulator</fullName>
    </submittedName>
</protein>
<organism evidence="1 2">
    <name type="scientific">Dolichospermum flos-aquae CCAP 1403/13F</name>
    <dbReference type="NCBI Taxonomy" id="315271"/>
    <lineage>
        <taxon>Bacteria</taxon>
        <taxon>Bacillati</taxon>
        <taxon>Cyanobacteriota</taxon>
        <taxon>Cyanophyceae</taxon>
        <taxon>Nostocales</taxon>
        <taxon>Aphanizomenonaceae</taxon>
        <taxon>Dolichospermum</taxon>
    </lineage>
</organism>
<gene>
    <name evidence="1" type="ORF">HGD76_05110</name>
</gene>
<evidence type="ECO:0000313" key="2">
    <source>
        <dbReference type="Proteomes" id="UP000502433"/>
    </source>
</evidence>
<dbReference type="KEGG" id="dfs:HGD76_05110"/>
<dbReference type="RefSeq" id="WP_015078917.1">
    <property type="nucleotide sequence ID" value="NZ_CP051206.1"/>
</dbReference>
<dbReference type="EMBL" id="CP051206">
    <property type="protein sequence ID" value="QJB43691.1"/>
    <property type="molecule type" value="Genomic_DNA"/>
</dbReference>
<dbReference type="Gene3D" id="1.10.1220.10">
    <property type="entry name" value="Met repressor-like"/>
    <property type="match status" value="1"/>
</dbReference>
<dbReference type="Proteomes" id="UP000502433">
    <property type="component" value="Chromosome"/>
</dbReference>
<dbReference type="InterPro" id="IPR013321">
    <property type="entry name" value="Arc_rbn_hlx_hlx"/>
</dbReference>
<dbReference type="CDD" id="cd22231">
    <property type="entry name" value="RHH_NikR_HicB-like"/>
    <property type="match status" value="1"/>
</dbReference>
<accession>A0A6H2BX66</accession>
<sequence length="91" mass="10248">MKTETVRTTLTIPRELLEATDKAVMEGKAKSRNDFVAQALRRELALQKRSEIDAALAEMANDPDYQAEVLKLEVEFATAQWEALQLGESPR</sequence>
<dbReference type="NCBIfam" id="NF041551">
    <property type="entry name" value="YlcI_YnfO_N"/>
    <property type="match status" value="1"/>
</dbReference>
<proteinExistence type="predicted"/>
<reference evidence="1 2" key="1">
    <citation type="submission" date="2020-04" db="EMBL/GenBank/DDBJ databases">
        <title>Genome-Wide Identification of 5-Methylcytosine Sites in Bacterial Genomes By High-Throughput Sequencing of MspJI Restriction Fragments.</title>
        <authorList>
            <person name="Wu V."/>
        </authorList>
    </citation>
    <scope>NUCLEOTIDE SEQUENCE [LARGE SCALE GENOMIC DNA]</scope>
    <source>
        <strain evidence="1 2">CCAP 1403/13f</strain>
    </source>
</reference>
<dbReference type="GO" id="GO:0006355">
    <property type="term" value="P:regulation of DNA-templated transcription"/>
    <property type="evidence" value="ECO:0007669"/>
    <property type="project" value="InterPro"/>
</dbReference>
<evidence type="ECO:0000313" key="1">
    <source>
        <dbReference type="EMBL" id="QJB43691.1"/>
    </source>
</evidence>
<reference evidence="1 2" key="2">
    <citation type="submission" date="2020-04" db="EMBL/GenBank/DDBJ databases">
        <authorList>
            <person name="Fomenkov A."/>
            <person name="Anton B.P."/>
            <person name="Roberts R.J."/>
        </authorList>
    </citation>
    <scope>NUCLEOTIDE SEQUENCE [LARGE SCALE GENOMIC DNA]</scope>
    <source>
        <strain evidence="1 2">CCAP 1403/13f</strain>
    </source>
</reference>
<name>A0A6H2BX66_DOLFA</name>
<dbReference type="AlphaFoldDB" id="A0A6H2BX66"/>